<comment type="caution">
    <text evidence="1">The sequence shown here is derived from an EMBL/GenBank/DDBJ whole genome shotgun (WGS) entry which is preliminary data.</text>
</comment>
<accession>A0A6S7LUU8</accession>
<dbReference type="EMBL" id="CACRXK020035878">
    <property type="protein sequence ID" value="CAB4044703.1"/>
    <property type="molecule type" value="Genomic_DNA"/>
</dbReference>
<reference evidence="1" key="1">
    <citation type="submission" date="2020-04" db="EMBL/GenBank/DDBJ databases">
        <authorList>
            <person name="Alioto T."/>
            <person name="Alioto T."/>
            <person name="Gomez Garrido J."/>
        </authorList>
    </citation>
    <scope>NUCLEOTIDE SEQUENCE</scope>
    <source>
        <strain evidence="1">A484AB</strain>
    </source>
</reference>
<proteinExistence type="predicted"/>
<organism evidence="1 2">
    <name type="scientific">Paramuricea clavata</name>
    <name type="common">Red gorgonian</name>
    <name type="synonym">Violescent sea-whip</name>
    <dbReference type="NCBI Taxonomy" id="317549"/>
    <lineage>
        <taxon>Eukaryota</taxon>
        <taxon>Metazoa</taxon>
        <taxon>Cnidaria</taxon>
        <taxon>Anthozoa</taxon>
        <taxon>Octocorallia</taxon>
        <taxon>Malacalcyonacea</taxon>
        <taxon>Plexauridae</taxon>
        <taxon>Paramuricea</taxon>
    </lineage>
</organism>
<keyword evidence="2" id="KW-1185">Reference proteome</keyword>
<dbReference type="OrthoDB" id="1302433at2759"/>
<name>A0A6S7LUU8_PARCT</name>
<evidence type="ECO:0000313" key="2">
    <source>
        <dbReference type="Proteomes" id="UP001152795"/>
    </source>
</evidence>
<evidence type="ECO:0000313" key="1">
    <source>
        <dbReference type="EMBL" id="CAB4044703.1"/>
    </source>
</evidence>
<gene>
    <name evidence="1" type="ORF">PACLA_8A023052</name>
</gene>
<protein>
    <submittedName>
        <fullName evidence="1">Uncharacterized protein</fullName>
    </submittedName>
</protein>
<dbReference type="Proteomes" id="UP001152795">
    <property type="component" value="Unassembled WGS sequence"/>
</dbReference>
<sequence length="256" mass="30057">MKILSFRAVWLRRFLSHSLIRGRCFFDHHISLHFRQDAVVDVLICDPIPAYLVKKLPLFYGLLVRAWIDLKGTKNRGMWVIPCPSSDFLPFDEITAKLAYKYLLKYHHVEHRLLAKFQNLGFAVQWQHVCLFGVLSVQCKIRHGYRFMKFNQLAALSDRDILFGLLPSSGIPVVFTALLGVLRHHVWLAHNSHRFENIAPDSDTMLKKAKSTFLFLVRMHQRHCHRERFVHEWLADGVIGSITQQDWIHFTRDFVT</sequence>
<dbReference type="AlphaFoldDB" id="A0A6S7LUU8"/>